<gene>
    <name evidence="5" type="primary">csrA</name>
    <name evidence="6" type="ORF">SAMN05518846_12037</name>
</gene>
<keyword evidence="5" id="KW-1005">Bacterial flagellum biogenesis</keyword>
<dbReference type="InterPro" id="IPR003751">
    <property type="entry name" value="CsrA"/>
</dbReference>
<dbReference type="PANTHER" id="PTHR34984:SF1">
    <property type="entry name" value="CARBON STORAGE REGULATOR"/>
    <property type="match status" value="1"/>
</dbReference>
<accession>A0A1I4CF37</accession>
<dbReference type="Gene3D" id="2.60.40.4380">
    <property type="entry name" value="Translational regulator CsrA"/>
    <property type="match status" value="1"/>
</dbReference>
<dbReference type="GO" id="GO:0006402">
    <property type="term" value="P:mRNA catabolic process"/>
    <property type="evidence" value="ECO:0007669"/>
    <property type="project" value="InterPro"/>
</dbReference>
<keyword evidence="4 5" id="KW-0694">RNA-binding</keyword>
<dbReference type="HAMAP" id="MF_00167">
    <property type="entry name" value="CsrA"/>
    <property type="match status" value="1"/>
</dbReference>
<comment type="function">
    <text evidence="5">A translational regulator that binds mRNA to regulate translation initiation and/or mRNA stability. Usually binds in the 5'-UTR at or near the Shine-Dalgarno sequence preventing ribosome-binding, thus repressing translation. Its main target seems to be the major flagellin gene, while its function is anatagonized by FliW.</text>
</comment>
<protein>
    <recommendedName>
        <fullName evidence="5">Translational regulator CsrA</fullName>
    </recommendedName>
</protein>
<keyword evidence="2 5" id="KW-0678">Repressor</keyword>
<dbReference type="GO" id="GO:0044781">
    <property type="term" value="P:bacterial-type flagellum organization"/>
    <property type="evidence" value="ECO:0007669"/>
    <property type="project" value="UniProtKB-KW"/>
</dbReference>
<sequence>MLVLSRKMGESIMIGDHIEVKVVSVDGDTIRLGISAPREISVHRKEIYVGIKEENELASQSKVDWETMKKWIEKKS</sequence>
<dbReference type="FunFam" id="2.60.40.4380:FF:000002">
    <property type="entry name" value="Translational regulator CsrA"/>
    <property type="match status" value="1"/>
</dbReference>
<keyword evidence="1 5" id="KW-0963">Cytoplasm</keyword>
<dbReference type="RefSeq" id="WP_092275469.1">
    <property type="nucleotide sequence ID" value="NZ_FORT01000020.1"/>
</dbReference>
<dbReference type="InterPro" id="IPR036107">
    <property type="entry name" value="CsrA_sf"/>
</dbReference>
<dbReference type="NCBIfam" id="TIGR00202">
    <property type="entry name" value="csrA"/>
    <property type="match status" value="1"/>
</dbReference>
<dbReference type="Pfam" id="PF02599">
    <property type="entry name" value="CsrA"/>
    <property type="match status" value="1"/>
</dbReference>
<evidence type="ECO:0000256" key="4">
    <source>
        <dbReference type="ARBA" id="ARBA00022884"/>
    </source>
</evidence>
<dbReference type="NCBIfam" id="NF002469">
    <property type="entry name" value="PRK01712.1"/>
    <property type="match status" value="1"/>
</dbReference>
<dbReference type="PANTHER" id="PTHR34984">
    <property type="entry name" value="CARBON STORAGE REGULATOR"/>
    <property type="match status" value="1"/>
</dbReference>
<organism evidence="6 7">
    <name type="scientific">Brevibacillus centrosporus</name>
    <dbReference type="NCBI Taxonomy" id="54910"/>
    <lineage>
        <taxon>Bacteria</taxon>
        <taxon>Bacillati</taxon>
        <taxon>Bacillota</taxon>
        <taxon>Bacilli</taxon>
        <taxon>Bacillales</taxon>
        <taxon>Paenibacillaceae</taxon>
        <taxon>Brevibacillus</taxon>
    </lineage>
</organism>
<evidence type="ECO:0000256" key="2">
    <source>
        <dbReference type="ARBA" id="ARBA00022491"/>
    </source>
</evidence>
<dbReference type="GO" id="GO:0048027">
    <property type="term" value="F:mRNA 5'-UTR binding"/>
    <property type="evidence" value="ECO:0007669"/>
    <property type="project" value="UniProtKB-UniRule"/>
</dbReference>
<proteinExistence type="inferred from homology"/>
<dbReference type="GO" id="GO:0006109">
    <property type="term" value="P:regulation of carbohydrate metabolic process"/>
    <property type="evidence" value="ECO:0007669"/>
    <property type="project" value="InterPro"/>
</dbReference>
<dbReference type="EMBL" id="FORT01000020">
    <property type="protein sequence ID" value="SFK79555.1"/>
    <property type="molecule type" value="Genomic_DNA"/>
</dbReference>
<evidence type="ECO:0000256" key="3">
    <source>
        <dbReference type="ARBA" id="ARBA00022845"/>
    </source>
</evidence>
<dbReference type="GO" id="GO:0005829">
    <property type="term" value="C:cytosol"/>
    <property type="evidence" value="ECO:0007669"/>
    <property type="project" value="TreeGrafter"/>
</dbReference>
<comment type="similarity">
    <text evidence="5">Belongs to the CsrA/RsmA family.</text>
</comment>
<comment type="subunit">
    <text evidence="5">Homodimer; the beta-strands of each monomer intercalate to form a hydrophobic core, while the alpha-helices form wings that extend away from the core.</text>
</comment>
<dbReference type="AlphaFoldDB" id="A0A1I4CF37"/>
<name>A0A1I4CF37_9BACL</name>
<dbReference type="STRING" id="1884381.SAMN05518846_12037"/>
<evidence type="ECO:0000313" key="7">
    <source>
        <dbReference type="Proteomes" id="UP000198915"/>
    </source>
</evidence>
<dbReference type="Proteomes" id="UP000198915">
    <property type="component" value="Unassembled WGS sequence"/>
</dbReference>
<keyword evidence="3 5" id="KW-0810">Translation regulation</keyword>
<dbReference type="GO" id="GO:0045947">
    <property type="term" value="P:negative regulation of translational initiation"/>
    <property type="evidence" value="ECO:0007669"/>
    <property type="project" value="UniProtKB-UniRule"/>
</dbReference>
<reference evidence="7" key="1">
    <citation type="submission" date="2016-10" db="EMBL/GenBank/DDBJ databases">
        <authorList>
            <person name="Varghese N."/>
            <person name="Submissions S."/>
        </authorList>
    </citation>
    <scope>NUCLEOTIDE SEQUENCE [LARGE SCALE GENOMIC DNA]</scope>
    <source>
        <strain evidence="7">OK042</strain>
    </source>
</reference>
<keyword evidence="7" id="KW-1185">Reference proteome</keyword>
<evidence type="ECO:0000256" key="5">
    <source>
        <dbReference type="HAMAP-Rule" id="MF_00167"/>
    </source>
</evidence>
<evidence type="ECO:0000256" key="1">
    <source>
        <dbReference type="ARBA" id="ARBA00022490"/>
    </source>
</evidence>
<evidence type="ECO:0000313" key="6">
    <source>
        <dbReference type="EMBL" id="SFK79555.1"/>
    </source>
</evidence>
<dbReference type="GO" id="GO:1902208">
    <property type="term" value="P:regulation of bacterial-type flagellum assembly"/>
    <property type="evidence" value="ECO:0007669"/>
    <property type="project" value="UniProtKB-UniRule"/>
</dbReference>
<dbReference type="SUPFAM" id="SSF117130">
    <property type="entry name" value="CsrA-like"/>
    <property type="match status" value="1"/>
</dbReference>
<comment type="subcellular location">
    <subcellularLocation>
        <location evidence="5">Cytoplasm</location>
    </subcellularLocation>
</comment>